<dbReference type="InterPro" id="IPR046846">
    <property type="entry name" value="PKAT_KLD"/>
</dbReference>
<name>A0A4W3JAK0_CALMI</name>
<dbReference type="STRING" id="7868.ENSCMIP00000035123"/>
<dbReference type="InParanoid" id="A0A4W3JAK0"/>
<dbReference type="PANTHER" id="PTHR11861:SF1">
    <property type="entry name" value="MELANOCYTE PROTEIN PMEL"/>
    <property type="match status" value="1"/>
</dbReference>
<dbReference type="Pfam" id="PF20433">
    <property type="entry name" value="PKAT_KLD"/>
    <property type="match status" value="1"/>
</dbReference>
<dbReference type="AlphaFoldDB" id="A0A4W3JAK0"/>
<dbReference type="GO" id="GO:0032438">
    <property type="term" value="P:melanosome organization"/>
    <property type="evidence" value="ECO:0007669"/>
    <property type="project" value="TreeGrafter"/>
</dbReference>
<dbReference type="GO" id="GO:0005886">
    <property type="term" value="C:plasma membrane"/>
    <property type="evidence" value="ECO:0007669"/>
    <property type="project" value="TreeGrafter"/>
</dbReference>
<protein>
    <submittedName>
        <fullName evidence="3">Uncharacterized protein</fullName>
    </submittedName>
</protein>
<reference evidence="3" key="5">
    <citation type="submission" date="2025-09" db="UniProtKB">
        <authorList>
            <consortium name="Ensembl"/>
        </authorList>
    </citation>
    <scope>IDENTIFICATION</scope>
</reference>
<reference evidence="3" key="4">
    <citation type="submission" date="2025-08" db="UniProtKB">
        <authorList>
            <consortium name="Ensembl"/>
        </authorList>
    </citation>
    <scope>IDENTIFICATION</scope>
</reference>
<accession>A0A4W3JAK0</accession>
<dbReference type="PANTHER" id="PTHR11861">
    <property type="entry name" value="MELANOCYTE PROTEIN PMEL 17-RELATED"/>
    <property type="match status" value="1"/>
</dbReference>
<feature type="domain" description="PKAT KLD" evidence="1">
    <location>
        <begin position="328"/>
        <end position="378"/>
    </location>
</feature>
<feature type="domain" description="PMEL/NMB N-terminal" evidence="2">
    <location>
        <begin position="12"/>
        <end position="184"/>
    </location>
</feature>
<organism evidence="3 4">
    <name type="scientific">Callorhinchus milii</name>
    <name type="common">Ghost shark</name>
    <dbReference type="NCBI Taxonomy" id="7868"/>
    <lineage>
        <taxon>Eukaryota</taxon>
        <taxon>Metazoa</taxon>
        <taxon>Chordata</taxon>
        <taxon>Craniata</taxon>
        <taxon>Vertebrata</taxon>
        <taxon>Chondrichthyes</taxon>
        <taxon>Holocephali</taxon>
        <taxon>Chimaeriformes</taxon>
        <taxon>Callorhinchidae</taxon>
        <taxon>Callorhinchus</taxon>
    </lineage>
</organism>
<sequence>GNVSPGRFPGSRSWDSHLYPDWSSGDWNRSDCWKGGSVSFQLSNDAPTLTGAKSSFYIDLKFPVNQSVQADGEVVWAENCTVNGTHVRHGDPVYPSDRLQEADGVFPDGKPFPGNSARRRSKFVFVWQTLGKYWQTVDGPSSVLVVDTAEAQLGSYTMEVVVYHYRGHRKFVPLGKATSQFTITGNEADHGNLRNRRRPFSPSSLLRHSVRSRLTCASTSITRLCPRTRAQTTGCGDTAVCFALPGNQTHVLSLARRTDHYITGLHDQPTVLKYNVTITECVVFLSVCAVLSLSLTEGIERVEIVQVESVVGSSVSGEQPNAVDLTVTCQGSFPSEVCTVVSDTDCETPGQSECREVPPAAQCQLVLRQVFNSSGSYCVNVSLTNQVSLALASTRVTVIAGAAPHTAEALVLVGMLLIVGVMGAVASLTLSSVPPSPRPSPAPTGPVRILTLVFKSLHALPTSPTSFLLRSPLPAASARLAPVSCLSLKPSGC</sequence>
<proteinExistence type="predicted"/>
<dbReference type="Ensembl" id="ENSCMIT00000035647.1">
    <property type="protein sequence ID" value="ENSCMIP00000035123.1"/>
    <property type="gene ID" value="ENSCMIG00000014885.1"/>
</dbReference>
<dbReference type="InterPro" id="IPR059017">
    <property type="entry name" value="PMEL_NMB_N"/>
</dbReference>
<evidence type="ECO:0000259" key="1">
    <source>
        <dbReference type="Pfam" id="PF20433"/>
    </source>
</evidence>
<evidence type="ECO:0000313" key="3">
    <source>
        <dbReference type="Ensembl" id="ENSCMIP00000035123.1"/>
    </source>
</evidence>
<dbReference type="OMA" id="EIVQMEN"/>
<evidence type="ECO:0000313" key="4">
    <source>
        <dbReference type="Proteomes" id="UP000314986"/>
    </source>
</evidence>
<dbReference type="InterPro" id="IPR045219">
    <property type="entry name" value="PKAT"/>
</dbReference>
<dbReference type="Proteomes" id="UP000314986">
    <property type="component" value="Unassembled WGS sequence"/>
</dbReference>
<dbReference type="Pfam" id="PF26141">
    <property type="entry name" value="PMEL_NMB_N"/>
    <property type="match status" value="1"/>
</dbReference>
<reference evidence="4" key="2">
    <citation type="journal article" date="2007" name="PLoS Biol.">
        <title>Survey sequencing and comparative analysis of the elephant shark (Callorhinchus milii) genome.</title>
        <authorList>
            <person name="Venkatesh B."/>
            <person name="Kirkness E.F."/>
            <person name="Loh Y.H."/>
            <person name="Halpern A.L."/>
            <person name="Lee A.P."/>
            <person name="Johnson J."/>
            <person name="Dandona N."/>
            <person name="Viswanathan L.D."/>
            <person name="Tay A."/>
            <person name="Venter J.C."/>
            <person name="Strausberg R.L."/>
            <person name="Brenner S."/>
        </authorList>
    </citation>
    <scope>NUCLEOTIDE SEQUENCE [LARGE SCALE GENOMIC DNA]</scope>
</reference>
<reference evidence="4" key="3">
    <citation type="journal article" date="2014" name="Nature">
        <title>Elephant shark genome provides unique insights into gnathostome evolution.</title>
        <authorList>
            <consortium name="International Elephant Shark Genome Sequencing Consortium"/>
            <person name="Venkatesh B."/>
            <person name="Lee A.P."/>
            <person name="Ravi V."/>
            <person name="Maurya A.K."/>
            <person name="Lian M.M."/>
            <person name="Swann J.B."/>
            <person name="Ohta Y."/>
            <person name="Flajnik M.F."/>
            <person name="Sutoh Y."/>
            <person name="Kasahara M."/>
            <person name="Hoon S."/>
            <person name="Gangu V."/>
            <person name="Roy S.W."/>
            <person name="Irimia M."/>
            <person name="Korzh V."/>
            <person name="Kondrychyn I."/>
            <person name="Lim Z.W."/>
            <person name="Tay B.H."/>
            <person name="Tohari S."/>
            <person name="Kong K.W."/>
            <person name="Ho S."/>
            <person name="Lorente-Galdos B."/>
            <person name="Quilez J."/>
            <person name="Marques-Bonet T."/>
            <person name="Raney B.J."/>
            <person name="Ingham P.W."/>
            <person name="Tay A."/>
            <person name="Hillier L.W."/>
            <person name="Minx P."/>
            <person name="Boehm T."/>
            <person name="Wilson R.K."/>
            <person name="Brenner S."/>
            <person name="Warren W.C."/>
        </authorList>
    </citation>
    <scope>NUCLEOTIDE SEQUENCE [LARGE SCALE GENOMIC DNA]</scope>
</reference>
<evidence type="ECO:0000259" key="2">
    <source>
        <dbReference type="Pfam" id="PF26141"/>
    </source>
</evidence>
<dbReference type="GO" id="GO:0042470">
    <property type="term" value="C:melanosome"/>
    <property type="evidence" value="ECO:0007669"/>
    <property type="project" value="TreeGrafter"/>
</dbReference>
<dbReference type="GeneTree" id="ENSGT00950000183188"/>
<reference evidence="4" key="1">
    <citation type="journal article" date="2006" name="Science">
        <title>Ancient noncoding elements conserved in the human genome.</title>
        <authorList>
            <person name="Venkatesh B."/>
            <person name="Kirkness E.F."/>
            <person name="Loh Y.H."/>
            <person name="Halpern A.L."/>
            <person name="Lee A.P."/>
            <person name="Johnson J."/>
            <person name="Dandona N."/>
            <person name="Viswanathan L.D."/>
            <person name="Tay A."/>
            <person name="Venter J.C."/>
            <person name="Strausberg R.L."/>
            <person name="Brenner S."/>
        </authorList>
    </citation>
    <scope>NUCLEOTIDE SEQUENCE [LARGE SCALE GENOMIC DNA]</scope>
</reference>
<keyword evidence="4" id="KW-1185">Reference proteome</keyword>